<dbReference type="PROSITE" id="PS50885">
    <property type="entry name" value="HAMP"/>
    <property type="match status" value="1"/>
</dbReference>
<dbReference type="CDD" id="cd06225">
    <property type="entry name" value="HAMP"/>
    <property type="match status" value="1"/>
</dbReference>
<dbReference type="SUPFAM" id="SSF158472">
    <property type="entry name" value="HAMP domain-like"/>
    <property type="match status" value="1"/>
</dbReference>
<reference evidence="4 5" key="1">
    <citation type="submission" date="2014-09" db="EMBL/GenBank/DDBJ databases">
        <authorList>
            <person name="Grob C."/>
            <person name="Taubert M."/>
            <person name="Howat A.M."/>
            <person name="Burns O.J."/>
            <person name="Dixon J.L."/>
            <person name="Chen Y."/>
            <person name="Murrell J.C."/>
        </authorList>
    </citation>
    <scope>NUCLEOTIDE SEQUENCE [LARGE SCALE GENOMIC DNA]</scope>
    <source>
        <strain evidence="4">L4</strain>
    </source>
</reference>
<dbReference type="GO" id="GO:0016791">
    <property type="term" value="F:phosphatase activity"/>
    <property type="evidence" value="ECO:0007669"/>
    <property type="project" value="TreeGrafter"/>
</dbReference>
<dbReference type="Pfam" id="PF00672">
    <property type="entry name" value="HAMP"/>
    <property type="match status" value="1"/>
</dbReference>
<keyword evidence="2" id="KW-0812">Transmembrane</keyword>
<keyword evidence="2" id="KW-1133">Transmembrane helix</keyword>
<evidence type="ECO:0000313" key="5">
    <source>
        <dbReference type="Proteomes" id="UP000029999"/>
    </source>
</evidence>
<dbReference type="Gene3D" id="3.60.40.10">
    <property type="entry name" value="PPM-type phosphatase domain"/>
    <property type="match status" value="1"/>
</dbReference>
<dbReference type="STRING" id="392484.LP43_0346"/>
<dbReference type="RefSeq" id="WP_036311325.1">
    <property type="nucleotide sequence ID" value="NZ_JRQD01000001.1"/>
</dbReference>
<evidence type="ECO:0000259" key="3">
    <source>
        <dbReference type="PROSITE" id="PS50885"/>
    </source>
</evidence>
<dbReference type="InterPro" id="IPR003660">
    <property type="entry name" value="HAMP_dom"/>
</dbReference>
<feature type="domain" description="HAMP" evidence="3">
    <location>
        <begin position="335"/>
        <end position="387"/>
    </location>
</feature>
<dbReference type="InterPro" id="IPR052016">
    <property type="entry name" value="Bact_Sigma-Reg"/>
</dbReference>
<keyword evidence="1" id="KW-0378">Hydrolase</keyword>
<dbReference type="Gene3D" id="6.10.340.10">
    <property type="match status" value="1"/>
</dbReference>
<dbReference type="GO" id="GO:0007165">
    <property type="term" value="P:signal transduction"/>
    <property type="evidence" value="ECO:0007669"/>
    <property type="project" value="InterPro"/>
</dbReference>
<dbReference type="Pfam" id="PF07228">
    <property type="entry name" value="SpoIIE"/>
    <property type="match status" value="1"/>
</dbReference>
<dbReference type="NCBIfam" id="NF038263">
    <property type="entry name" value="prot_phos_SiaA"/>
    <property type="match status" value="1"/>
</dbReference>
<organism evidence="4 5">
    <name type="scientific">Methylophaga thiooxydans</name>
    <dbReference type="NCBI Taxonomy" id="392484"/>
    <lineage>
        <taxon>Bacteria</taxon>
        <taxon>Pseudomonadati</taxon>
        <taxon>Pseudomonadota</taxon>
        <taxon>Gammaproteobacteria</taxon>
        <taxon>Thiotrichales</taxon>
        <taxon>Piscirickettsiaceae</taxon>
        <taxon>Methylophaga</taxon>
    </lineage>
</organism>
<proteinExistence type="predicted"/>
<protein>
    <submittedName>
        <fullName evidence="4">Putative phosphatase, sigma factor-like</fullName>
    </submittedName>
</protein>
<gene>
    <name evidence="4" type="ORF">LP43_0346</name>
</gene>
<name>A0A0A0BHB2_9GAMM</name>
<dbReference type="GO" id="GO:0016020">
    <property type="term" value="C:membrane"/>
    <property type="evidence" value="ECO:0007669"/>
    <property type="project" value="InterPro"/>
</dbReference>
<comment type="caution">
    <text evidence="4">The sequence shown here is derived from an EMBL/GenBank/DDBJ whole genome shotgun (WGS) entry which is preliminary data.</text>
</comment>
<dbReference type="SMART" id="SM00331">
    <property type="entry name" value="PP2C_SIG"/>
    <property type="match status" value="1"/>
</dbReference>
<evidence type="ECO:0000256" key="1">
    <source>
        <dbReference type="ARBA" id="ARBA00022801"/>
    </source>
</evidence>
<accession>A0A0A0BHB2</accession>
<keyword evidence="2" id="KW-0472">Membrane</keyword>
<sequence length="666" mass="74800">MAFLKMGLRSKAVTALVLVLLIILLPSSLIAWQVFQQVHKDLAVNYAENLAELNHYKIRAPVDRELILSQQLARASVTRSWFANEQDSQKAEDFFIEAREYLQSFHEHTYFVIHADSRNYYFNEANKSESKAPSYQLSENNPDDSWFFNTMASDAKYSINVNPDQQLGTTKVWFNVPVFAENEKKGLIGTGLDLTRFIHDLLQNQETGVTTLAVDTGGYIQAHPDESLIAYGSGAGIDNKGKQLFDLVSKVDKEVVQSLLSEDTRNGIHLADVMVNRIPHLIVVAFIPELNWYVTSMINLDVAEVVSDEWWYAILSGVVAVILLIIAALSIAVQRMLINPLIKLQSSANALARGHYNVNLPDNTTDEIGDLSRAFSQMVKTIQSHTNDLESKVSERTRLLENSNREIALMNKMVNDSIDYARLIQQAILPDLTIRRSLSGHCFVFWQPRDTVGGDFYVYHQEGSQHLLGVVDCAGHGVPGALMTMLARAALDHAIRENGLGSPAKLLQKMDDVLRGMLLDLDLPRGLATNMDAVLVVMDTQKQEVRFSGAKLSLYAWDGISLTEYKSAKRALVGRKKHHFEDTILEDCQGQNFYLTTDGLLDQPGGEHGYGLRFMDLEAAIRMANRQRLDQQESAIREFFQSWKTDSHKQRDDVCIIGFSMPTGQS</sequence>
<evidence type="ECO:0000256" key="2">
    <source>
        <dbReference type="SAM" id="Phobius"/>
    </source>
</evidence>
<dbReference type="AlphaFoldDB" id="A0A0A0BHB2"/>
<dbReference type="InterPro" id="IPR001932">
    <property type="entry name" value="PPM-type_phosphatase-like_dom"/>
</dbReference>
<dbReference type="EMBL" id="JRQD01000001">
    <property type="protein sequence ID" value="KGM07928.1"/>
    <property type="molecule type" value="Genomic_DNA"/>
</dbReference>
<feature type="transmembrane region" description="Helical" evidence="2">
    <location>
        <begin position="310"/>
        <end position="333"/>
    </location>
</feature>
<evidence type="ECO:0000313" key="4">
    <source>
        <dbReference type="EMBL" id="KGM07928.1"/>
    </source>
</evidence>
<dbReference type="Proteomes" id="UP000029999">
    <property type="component" value="Unassembled WGS sequence"/>
</dbReference>
<dbReference type="InterPro" id="IPR036457">
    <property type="entry name" value="PPM-type-like_dom_sf"/>
</dbReference>
<dbReference type="PANTHER" id="PTHR43156:SF9">
    <property type="entry name" value="HAMP DOMAIN-CONTAINING PROTEIN"/>
    <property type="match status" value="1"/>
</dbReference>
<dbReference type="PANTHER" id="PTHR43156">
    <property type="entry name" value="STAGE II SPORULATION PROTEIN E-RELATED"/>
    <property type="match status" value="1"/>
</dbReference>
<dbReference type="SMART" id="SM00304">
    <property type="entry name" value="HAMP"/>
    <property type="match status" value="1"/>
</dbReference>